<proteinExistence type="predicted"/>
<dbReference type="EMBL" id="WTYT01000002">
    <property type="protein sequence ID" value="MXO65212.1"/>
    <property type="molecule type" value="Genomic_DNA"/>
</dbReference>
<dbReference type="OrthoDB" id="7202530at2"/>
<evidence type="ECO:0000313" key="2">
    <source>
        <dbReference type="EMBL" id="MXO65212.1"/>
    </source>
</evidence>
<keyword evidence="3" id="KW-1185">Reference proteome</keyword>
<dbReference type="Gene3D" id="3.40.50.300">
    <property type="entry name" value="P-loop containing nucleotide triphosphate hydrolases"/>
    <property type="match status" value="1"/>
</dbReference>
<reference evidence="2 3" key="1">
    <citation type="submission" date="2019-12" db="EMBL/GenBank/DDBJ databases">
        <title>Genomic-based taxomic classification of the family Erythrobacteraceae.</title>
        <authorList>
            <person name="Xu L."/>
        </authorList>
    </citation>
    <scope>NUCLEOTIDE SEQUENCE [LARGE SCALE GENOMIC DNA]</scope>
    <source>
        <strain evidence="2 3">LMG 29518</strain>
    </source>
</reference>
<dbReference type="PIRSF" id="PIRSF034285">
    <property type="entry name" value="UCP034285"/>
    <property type="match status" value="1"/>
</dbReference>
<dbReference type="InterPro" id="IPR017026">
    <property type="entry name" value="ImuA"/>
</dbReference>
<accession>A0A6I4T4R9</accession>
<protein>
    <recommendedName>
        <fullName evidence="4">Protein ImuA</fullName>
    </recommendedName>
</protein>
<dbReference type="AlphaFoldDB" id="A0A6I4T4R9"/>
<evidence type="ECO:0000313" key="3">
    <source>
        <dbReference type="Proteomes" id="UP000438476"/>
    </source>
</evidence>
<dbReference type="SUPFAM" id="SSF52540">
    <property type="entry name" value="P-loop containing nucleoside triphosphate hydrolases"/>
    <property type="match status" value="1"/>
</dbReference>
<evidence type="ECO:0000256" key="1">
    <source>
        <dbReference type="SAM" id="MobiDB-lite"/>
    </source>
</evidence>
<name>A0A6I4T4R9_9SPHN</name>
<dbReference type="RefSeq" id="WP_160735635.1">
    <property type="nucleotide sequence ID" value="NZ_WTYT01000002.1"/>
</dbReference>
<sequence>MFDSPDSLTRISAAPDKAAAAHRLPLGVADADEWLKGGLRRNALHEFHAGDTGDEATVMAFALLLGTQADRERPVLWLRAGRRQKRLPYGPGLRELGLSPDRVILLQLPDLQGQLRAAADSVRHGGASAIILEMPGRAPLFNLTASRRLTLAAERSGTMVLLARSQAPLMPSSAETRWQMASAPSSPLPAQAPGGPVFDLTLLRQKGGREGLHLQLEWDREKAAFQAPLSGGHAALLPGGAQDQRRSRAA</sequence>
<dbReference type="InterPro" id="IPR027417">
    <property type="entry name" value="P-loop_NTPase"/>
</dbReference>
<evidence type="ECO:0008006" key="4">
    <source>
        <dbReference type="Google" id="ProtNLM"/>
    </source>
</evidence>
<organism evidence="2 3">
    <name type="scientific">Altericroceibacterium endophyticum</name>
    <dbReference type="NCBI Taxonomy" id="1808508"/>
    <lineage>
        <taxon>Bacteria</taxon>
        <taxon>Pseudomonadati</taxon>
        <taxon>Pseudomonadota</taxon>
        <taxon>Alphaproteobacteria</taxon>
        <taxon>Sphingomonadales</taxon>
        <taxon>Erythrobacteraceae</taxon>
        <taxon>Altericroceibacterium</taxon>
    </lineage>
</organism>
<gene>
    <name evidence="2" type="ORF">GRI91_05550</name>
</gene>
<comment type="caution">
    <text evidence="2">The sequence shown here is derived from an EMBL/GenBank/DDBJ whole genome shotgun (WGS) entry which is preliminary data.</text>
</comment>
<dbReference type="Proteomes" id="UP000438476">
    <property type="component" value="Unassembled WGS sequence"/>
</dbReference>
<feature type="region of interest" description="Disordered" evidence="1">
    <location>
        <begin position="229"/>
        <end position="250"/>
    </location>
</feature>